<dbReference type="OrthoDB" id="417112at2759"/>
<dbReference type="HOGENOM" id="CLU_038085_0_1_1"/>
<dbReference type="AlphaFoldDB" id="Q74ZF7"/>
<dbReference type="eggNOG" id="KOG3086">
    <property type="taxonomic scope" value="Eukaryota"/>
</dbReference>
<evidence type="ECO:0000313" key="2">
    <source>
        <dbReference type="EMBL" id="AAS54811.2"/>
    </source>
</evidence>
<dbReference type="EMBL" id="AE016820">
    <property type="protein sequence ID" value="AAS54811.2"/>
    <property type="molecule type" value="Genomic_DNA"/>
</dbReference>
<dbReference type="Proteomes" id="UP000000591">
    <property type="component" value="Chromosome VII"/>
</dbReference>
<dbReference type="CDD" id="cd07361">
    <property type="entry name" value="MEMO_like"/>
    <property type="match status" value="1"/>
</dbReference>
<dbReference type="InParanoid" id="Q74ZF7"/>
<evidence type="ECO:0000313" key="3">
    <source>
        <dbReference type="Proteomes" id="UP000000591"/>
    </source>
</evidence>
<reference evidence="2 3" key="1">
    <citation type="journal article" date="2004" name="Science">
        <title>The Ashbya gossypii genome as a tool for mapping the ancient Saccharomyces cerevisiae genome.</title>
        <authorList>
            <person name="Dietrich F.S."/>
            <person name="Voegeli S."/>
            <person name="Brachat S."/>
            <person name="Lerch A."/>
            <person name="Gates K."/>
            <person name="Steiner S."/>
            <person name="Mohr C."/>
            <person name="Pohlmann R."/>
            <person name="Luedi P."/>
            <person name="Choi S."/>
            <person name="Wing R.A."/>
            <person name="Flavier A."/>
            <person name="Gaffney T.D."/>
            <person name="Philippsen P."/>
        </authorList>
    </citation>
    <scope>NUCLEOTIDE SEQUENCE [LARGE SCALE GENOMIC DNA]</scope>
    <source>
        <strain evidence="3">ATCC 10895 / CBS 109.51 / FGSC 9923 / NRRL Y-1056</strain>
    </source>
</reference>
<sequence>MSIRPATHAGSWYLSNPTRLSQQLSKFLNDATTEHGGVQRGTRAIISPHAGYSYCGETMAKCYAKLDVNKDTKRVFVLGPSHHFHFRNIALVSRYTALETPLGNLQVDEETVSKLLGHARLFRPLDYDDDQKEHSLEMQYPMLHETLLQRGVRPSDVKIVPILISYNSTEVDYAIGKILIEYLQCDDTAVIVSSDFCHWGRRFGYTGYVSSVEDIQDAVADGTEIETLTTRSKMDHHSIQIYKSIELLDRYAMDILGQMADSREKYQIWKDYLEVTGNTICGEKPIGVLLCAFSYVNTPLSFHWCGYSQSSEVKSLEDSSVSYAAGYCIF</sequence>
<dbReference type="NCBIfam" id="TIGR04336">
    <property type="entry name" value="AmmeMemoSam_B"/>
    <property type="match status" value="1"/>
</dbReference>
<accession>Q74ZF7</accession>
<dbReference type="PANTHER" id="PTHR11060:SF0">
    <property type="entry name" value="PROTEIN MEMO1"/>
    <property type="match status" value="1"/>
</dbReference>
<comment type="similarity">
    <text evidence="1">Belongs to the MEMO1 family.</text>
</comment>
<dbReference type="HAMAP" id="MF_00055">
    <property type="entry name" value="MEMO1"/>
    <property type="match status" value="1"/>
</dbReference>
<dbReference type="OMA" id="MHLPYIH"/>
<dbReference type="GeneID" id="4623290"/>
<dbReference type="STRING" id="284811.Q74ZF7"/>
<dbReference type="KEGG" id="ago:AGOS_AGR321W"/>
<name>Q74ZF7_EREGS</name>
<organism evidence="2 3">
    <name type="scientific">Eremothecium gossypii (strain ATCC 10895 / CBS 109.51 / FGSC 9923 / NRRL Y-1056)</name>
    <name type="common">Yeast</name>
    <name type="synonym">Ashbya gossypii</name>
    <dbReference type="NCBI Taxonomy" id="284811"/>
    <lineage>
        <taxon>Eukaryota</taxon>
        <taxon>Fungi</taxon>
        <taxon>Dikarya</taxon>
        <taxon>Ascomycota</taxon>
        <taxon>Saccharomycotina</taxon>
        <taxon>Saccharomycetes</taxon>
        <taxon>Saccharomycetales</taxon>
        <taxon>Saccharomycetaceae</taxon>
        <taxon>Eremothecium</taxon>
    </lineage>
</organism>
<dbReference type="RefSeq" id="NP_986987.2">
    <property type="nucleotide sequence ID" value="NM_212049.2"/>
</dbReference>
<proteinExistence type="inferred from homology"/>
<reference evidence="3" key="2">
    <citation type="journal article" date="2013" name="G3 (Bethesda)">
        <title>Genomes of Ashbya fungi isolated from insects reveal four mating-type loci, numerous translocations, lack of transposons, and distinct gene duplications.</title>
        <authorList>
            <person name="Dietrich F.S."/>
            <person name="Voegeli S."/>
            <person name="Kuo S."/>
            <person name="Philippsen P."/>
        </authorList>
    </citation>
    <scope>GENOME REANNOTATION</scope>
    <source>
        <strain evidence="3">ATCC 10895 / CBS 109.51 / FGSC 9923 / NRRL Y-1056</strain>
    </source>
</reference>
<dbReference type="Gene3D" id="3.40.830.10">
    <property type="entry name" value="LigB-like"/>
    <property type="match status" value="1"/>
</dbReference>
<dbReference type="InterPro" id="IPR002737">
    <property type="entry name" value="MEMO1_fam"/>
</dbReference>
<keyword evidence="3" id="KW-1185">Reference proteome</keyword>
<dbReference type="Pfam" id="PF01875">
    <property type="entry name" value="Memo"/>
    <property type="match status" value="1"/>
</dbReference>
<evidence type="ECO:0000256" key="1">
    <source>
        <dbReference type="ARBA" id="ARBA00006315"/>
    </source>
</evidence>
<dbReference type="PANTHER" id="PTHR11060">
    <property type="entry name" value="PROTEIN MEMO1"/>
    <property type="match status" value="1"/>
</dbReference>
<dbReference type="FunCoup" id="Q74ZF7">
    <property type="interactions" value="535"/>
</dbReference>
<protein>
    <submittedName>
        <fullName evidence="2">AGR321Wp</fullName>
    </submittedName>
</protein>
<gene>
    <name evidence="2" type="ORF">AGOS_AGR321W</name>
</gene>